<keyword evidence="1" id="KW-0489">Methyltransferase</keyword>
<reference evidence="1 2" key="1">
    <citation type="submission" date="2022-11" db="EMBL/GenBank/DDBJ databases">
        <title>Minimal conservation of predation-associated metabolite biosynthetic gene clusters underscores biosynthetic potential of Myxococcota including descriptions for ten novel species: Archangium lansinium sp. nov., Myxococcus landrumus sp. nov., Nannocystis bai.</title>
        <authorList>
            <person name="Ahearne A."/>
            <person name="Stevens C."/>
            <person name="Dowd S."/>
        </authorList>
    </citation>
    <scope>NUCLEOTIDE SEQUENCE [LARGE SCALE GENOMIC DNA]</scope>
    <source>
        <strain evidence="1 2">BB15-2</strain>
    </source>
</reference>
<keyword evidence="2" id="KW-1185">Reference proteome</keyword>
<dbReference type="GO" id="GO:0008168">
    <property type="term" value="F:methyltransferase activity"/>
    <property type="evidence" value="ECO:0007669"/>
    <property type="project" value="UniProtKB-KW"/>
</dbReference>
<dbReference type="EMBL" id="JAQNDL010000003">
    <property type="protein sequence ID" value="MDC0722423.1"/>
    <property type="molecule type" value="Genomic_DNA"/>
</dbReference>
<dbReference type="GO" id="GO:0032259">
    <property type="term" value="P:methylation"/>
    <property type="evidence" value="ECO:0007669"/>
    <property type="project" value="UniProtKB-KW"/>
</dbReference>
<dbReference type="Gene3D" id="3.40.50.150">
    <property type="entry name" value="Vaccinia Virus protein VP39"/>
    <property type="match status" value="1"/>
</dbReference>
<dbReference type="Proteomes" id="UP001221686">
    <property type="component" value="Unassembled WGS sequence"/>
</dbReference>
<sequence>MHLDFGTGDGAFALRRARCEPSTLVIGIDASAEGLREPSRRAAAKPARGGLTNALFGVLPLERAPGELAGLADALTVLLPWGSLLRAVALPEADGLSRLRGLCKPGAAVQVVFGYGPGDPLAVQALPGLGGEGRATALVQAYARAGFVVTARSIARAAVGELPTTWAKKLAYSDSEREFVAVSGVAGE</sequence>
<dbReference type="SUPFAM" id="SSF53335">
    <property type="entry name" value="S-adenosyl-L-methionine-dependent methyltransferases"/>
    <property type="match status" value="1"/>
</dbReference>
<name>A0ABT5E989_9BACT</name>
<dbReference type="RefSeq" id="WP_272090953.1">
    <property type="nucleotide sequence ID" value="NZ_JAQNDL010000003.1"/>
</dbReference>
<evidence type="ECO:0000313" key="1">
    <source>
        <dbReference type="EMBL" id="MDC0722423.1"/>
    </source>
</evidence>
<evidence type="ECO:0000313" key="2">
    <source>
        <dbReference type="Proteomes" id="UP001221686"/>
    </source>
</evidence>
<organism evidence="1 2">
    <name type="scientific">Nannocystis bainbridge</name>
    <dbReference type="NCBI Taxonomy" id="2995303"/>
    <lineage>
        <taxon>Bacteria</taxon>
        <taxon>Pseudomonadati</taxon>
        <taxon>Myxococcota</taxon>
        <taxon>Polyangia</taxon>
        <taxon>Nannocystales</taxon>
        <taxon>Nannocystaceae</taxon>
        <taxon>Nannocystis</taxon>
    </lineage>
</organism>
<keyword evidence="1" id="KW-0808">Transferase</keyword>
<proteinExistence type="predicted"/>
<comment type="caution">
    <text evidence="1">The sequence shown here is derived from an EMBL/GenBank/DDBJ whole genome shotgun (WGS) entry which is preliminary data.</text>
</comment>
<dbReference type="Pfam" id="PF24675">
    <property type="entry name" value="NpmA"/>
    <property type="match status" value="1"/>
</dbReference>
<dbReference type="InterPro" id="IPR056262">
    <property type="entry name" value="NpmA"/>
</dbReference>
<gene>
    <name evidence="1" type="ORF">POL25_36375</name>
</gene>
<dbReference type="InterPro" id="IPR029063">
    <property type="entry name" value="SAM-dependent_MTases_sf"/>
</dbReference>
<accession>A0ABT5E989</accession>
<protein>
    <submittedName>
        <fullName evidence="1">Class I SAM-dependent methyltransferase</fullName>
    </submittedName>
</protein>